<dbReference type="Proteomes" id="UP000021816">
    <property type="component" value="Unassembled WGS sequence"/>
</dbReference>
<name>A0A011Q0C4_9PROT</name>
<dbReference type="Pfam" id="PF07589">
    <property type="entry name" value="PEP-CTERM"/>
    <property type="match status" value="1"/>
</dbReference>
<proteinExistence type="predicted"/>
<dbReference type="GO" id="GO:0016829">
    <property type="term" value="F:lyase activity"/>
    <property type="evidence" value="ECO:0007669"/>
    <property type="project" value="UniProtKB-KW"/>
</dbReference>
<keyword evidence="4" id="KW-0456">Lyase</keyword>
<evidence type="ECO:0000313" key="4">
    <source>
        <dbReference type="EMBL" id="EXI82667.1"/>
    </source>
</evidence>
<sequence length="582" mass="62090" precursor="true">MKSLITRISKQRLGLLVLTVCAICFAGPVTAELAVSGSDADKAAFEKLLKDLVEGAAVKIEGGKVKVEGTPSNEFGKNLKTITDDAANKVTAKVGRNQDGIIVGAFHGGGVQEIDLDDIEKFPGPGTMLPTKAAQLKHELDEVYNSVKDGKMKAPPGKTDPNQTKSDFQINHEGSAKTGEDAVNKEEAGITRKGESKALPEKDGVLKVKEVYEKGDKTIDVEWNVTRDGKKFQVDSVKMEAPPAPKGGRLVVEEEPGVRLFDDVFAPKDFLSLGKPGYLEIDPFGKVYVSEQALNKVLVFDSTMDASGTLKLSKQFEITDPALNNPQGIAVAALQERLFVGSGDSILAFDLAGSFLTSFSAPELHSVRSLEVDRDGLLYAASFDNDLIIKFDPTTGDAIAMFGNSLLDGPEGIAIDQLGNLWVSSFLNDSILQFDLDGNYLATLASGGMLDGPKGLGLTPQGFLVPGLLPGTIGNIPETLLVSSYNNDRVLEYDLQSGLVVNSAFAKTPVGVGQLTLEPLPEPSTLVLLGIAALGLIGLRGKSARTHFNFRRTAVVLSSPRGSESDRLVVPPCRERLAVRLL</sequence>
<dbReference type="Gene3D" id="2.120.10.30">
    <property type="entry name" value="TolB, C-terminal domain"/>
    <property type="match status" value="1"/>
</dbReference>
<feature type="signal peptide" evidence="2">
    <location>
        <begin position="1"/>
        <end position="26"/>
    </location>
</feature>
<dbReference type="InterPro" id="IPR013424">
    <property type="entry name" value="Ice-binding_C"/>
</dbReference>
<feature type="chain" id="PRO_5001463100" evidence="2">
    <location>
        <begin position="27"/>
        <end position="582"/>
    </location>
</feature>
<accession>A0A011Q0C4</accession>
<dbReference type="GO" id="GO:0008270">
    <property type="term" value="F:zinc ion binding"/>
    <property type="evidence" value="ECO:0007669"/>
    <property type="project" value="UniProtKB-KW"/>
</dbReference>
<evidence type="ECO:0000313" key="5">
    <source>
        <dbReference type="Proteomes" id="UP000021816"/>
    </source>
</evidence>
<dbReference type="InterPro" id="IPR011042">
    <property type="entry name" value="6-blade_b-propeller_TolB-like"/>
</dbReference>
<evidence type="ECO:0000259" key="3">
    <source>
        <dbReference type="Pfam" id="PF07589"/>
    </source>
</evidence>
<reference evidence="4 5" key="1">
    <citation type="submission" date="2014-02" db="EMBL/GenBank/DDBJ databases">
        <title>Expanding our view of genomic diversity in Candidatus Accumulibacter clades.</title>
        <authorList>
            <person name="Skennerton C.T."/>
            <person name="Barr J.J."/>
            <person name="Slater F.R."/>
            <person name="Bond P.L."/>
            <person name="Tyson G.W."/>
        </authorList>
    </citation>
    <scope>NUCLEOTIDE SEQUENCE [LARGE SCALE GENOMIC DNA]</scope>
    <source>
        <strain evidence="5">BA-92</strain>
    </source>
</reference>
<feature type="domain" description="Ice-binding protein C-terminal" evidence="3">
    <location>
        <begin position="521"/>
        <end position="540"/>
    </location>
</feature>
<dbReference type="PATRIC" id="fig|1454003.3.peg.469"/>
<protein>
    <submittedName>
        <fullName evidence="4">Streptogramin lyase</fullName>
    </submittedName>
</protein>
<comment type="caution">
    <text evidence="4">The sequence shown here is derived from an EMBL/GenBank/DDBJ whole genome shotgun (WGS) entry which is preliminary data.</text>
</comment>
<dbReference type="PANTHER" id="PTHR24104">
    <property type="entry name" value="E3 UBIQUITIN-PROTEIN LIGASE NHLRC1-RELATED"/>
    <property type="match status" value="1"/>
</dbReference>
<dbReference type="NCBIfam" id="TIGR02595">
    <property type="entry name" value="PEP_CTERM"/>
    <property type="match status" value="1"/>
</dbReference>
<dbReference type="PANTHER" id="PTHR24104:SF25">
    <property type="entry name" value="PROTEIN LIN-41"/>
    <property type="match status" value="1"/>
</dbReference>
<dbReference type="AlphaFoldDB" id="A0A011Q0C4"/>
<evidence type="ECO:0000256" key="2">
    <source>
        <dbReference type="SAM" id="SignalP"/>
    </source>
</evidence>
<organism evidence="4 5">
    <name type="scientific">Candidatus Accumulibacter appositus</name>
    <dbReference type="NCBI Taxonomy" id="1454003"/>
    <lineage>
        <taxon>Bacteria</taxon>
        <taxon>Pseudomonadati</taxon>
        <taxon>Pseudomonadota</taxon>
        <taxon>Betaproteobacteria</taxon>
        <taxon>Candidatus Accumulibacter</taxon>
    </lineage>
</organism>
<dbReference type="InterPro" id="IPR050952">
    <property type="entry name" value="TRIM-NHL_E3_ligases"/>
</dbReference>
<dbReference type="STRING" id="1454003.AW10_00453"/>
<dbReference type="EMBL" id="JEMX01000010">
    <property type="protein sequence ID" value="EXI82667.1"/>
    <property type="molecule type" value="Genomic_DNA"/>
</dbReference>
<feature type="region of interest" description="Disordered" evidence="1">
    <location>
        <begin position="175"/>
        <end position="196"/>
    </location>
</feature>
<gene>
    <name evidence="4" type="ORF">AW10_00453</name>
</gene>
<evidence type="ECO:0000256" key="1">
    <source>
        <dbReference type="SAM" id="MobiDB-lite"/>
    </source>
</evidence>
<dbReference type="CDD" id="cd05819">
    <property type="entry name" value="NHL"/>
    <property type="match status" value="1"/>
</dbReference>
<dbReference type="SUPFAM" id="SSF101898">
    <property type="entry name" value="NHL repeat"/>
    <property type="match status" value="1"/>
</dbReference>
<keyword evidence="2" id="KW-0732">Signal</keyword>